<gene>
    <name evidence="1" type="ORF">I6J42_33710</name>
</gene>
<organism evidence="1 2">
    <name type="scientific">Streptomyces californicus</name>
    <dbReference type="NCBI Taxonomy" id="67351"/>
    <lineage>
        <taxon>Bacteria</taxon>
        <taxon>Bacillati</taxon>
        <taxon>Actinomycetota</taxon>
        <taxon>Actinomycetes</taxon>
        <taxon>Kitasatosporales</taxon>
        <taxon>Streptomycetaceae</taxon>
        <taxon>Streptomyces</taxon>
    </lineage>
</organism>
<dbReference type="RefSeq" id="WP_205030095.1">
    <property type="nucleotide sequence ID" value="NZ_CP070247.1"/>
</dbReference>
<evidence type="ECO:0008006" key="3">
    <source>
        <dbReference type="Google" id="ProtNLM"/>
    </source>
</evidence>
<geneLocation type="plasmid" evidence="1 2">
    <name>unnamed3</name>
</geneLocation>
<accession>A0ABD7D8D9</accession>
<sequence length="212" mass="23999">MTTMRSFPGLRTVTISVEFGTRKKLDGLKPYFAAEAERVRALSVIAAAGLTPREAAARRSRWAEEKDEQRRRGVLIDSMRALITGALTQEVVERGWDRLERYELPHQSRGRWPGSSQGSWPEKITVDLPADLVIAVHVGCWDVSKEAVGKLRDWKERHPEARPNRPSRPGCSPQALADYQYYSAKVLTTGEIWRGAVTRGLKRIESHLPSRR</sequence>
<reference evidence="1 2" key="1">
    <citation type="submission" date="2021-02" db="EMBL/GenBank/DDBJ databases">
        <title>FDA dAtabase for Regulatory Grade micrObial Sequences (FDA-ARGOS): Supporting development and validation of Infectious Disease Dx tests.</title>
        <authorList>
            <person name="Sproer C."/>
            <person name="Gronow S."/>
            <person name="Severitt S."/>
            <person name="Schroder I."/>
            <person name="Tallon L."/>
            <person name="Sadzewicz L."/>
            <person name="Zhao X."/>
            <person name="Boylan J."/>
            <person name="Ott S."/>
            <person name="Bowen H."/>
            <person name="Vavikolanu K."/>
            <person name="Mehta A."/>
            <person name="Aluvathingal J."/>
            <person name="Nadendla S."/>
            <person name="Lowell S."/>
            <person name="Myers T."/>
            <person name="Yan Y."/>
            <person name="Sichtig H."/>
        </authorList>
    </citation>
    <scope>NUCLEOTIDE SEQUENCE [LARGE SCALE GENOMIC DNA]</scope>
    <source>
        <strain evidence="1 2">FDAARGOS_1212</strain>
        <plasmid evidence="1 2">unnamed3</plasmid>
    </source>
</reference>
<dbReference type="AlphaFoldDB" id="A0ABD7D8D9"/>
<proteinExistence type="predicted"/>
<name>A0ABD7D8D9_9ACTN</name>
<dbReference type="EMBL" id="CP070247">
    <property type="protein sequence ID" value="QRV39055.1"/>
    <property type="molecule type" value="Genomic_DNA"/>
</dbReference>
<evidence type="ECO:0000313" key="1">
    <source>
        <dbReference type="EMBL" id="QRV39055.1"/>
    </source>
</evidence>
<protein>
    <recommendedName>
        <fullName evidence="3">Transposase</fullName>
    </recommendedName>
</protein>
<keyword evidence="1" id="KW-0614">Plasmid</keyword>
<evidence type="ECO:0000313" key="2">
    <source>
        <dbReference type="Proteomes" id="UP000623926"/>
    </source>
</evidence>
<dbReference type="Proteomes" id="UP000623926">
    <property type="component" value="Plasmid unnamed3"/>
</dbReference>